<dbReference type="InParanoid" id="T1HD36"/>
<evidence type="ECO:0000256" key="4">
    <source>
        <dbReference type="ARBA" id="ARBA00023157"/>
    </source>
</evidence>
<dbReference type="GO" id="GO:0003976">
    <property type="term" value="F:UDP-N-acetylglucosamine-lysosomal-enzyme N-acetylglucosaminephosphotransferase activity"/>
    <property type="evidence" value="ECO:0007669"/>
    <property type="project" value="TreeGrafter"/>
</dbReference>
<dbReference type="AlphaFoldDB" id="T1HD36"/>
<dbReference type="EMBL" id="ACPB03020069">
    <property type="status" value="NOT_ANNOTATED_CDS"/>
    <property type="molecule type" value="Genomic_DNA"/>
</dbReference>
<name>T1HD36_RHOPR</name>
<dbReference type="Gene3D" id="3.30.300.320">
    <property type="match status" value="1"/>
</dbReference>
<dbReference type="PANTHER" id="PTHR24045:SF0">
    <property type="entry name" value="N-ACETYLGLUCOSAMINE-1-PHOSPHOTRANSFERASE SUBUNITS ALPHA_BETA"/>
    <property type="match status" value="1"/>
</dbReference>
<dbReference type="Pfam" id="PF17102">
    <property type="entry name" value="Stealth_CR3"/>
    <property type="match status" value="1"/>
</dbReference>
<keyword evidence="3" id="KW-0677">Repeat</keyword>
<evidence type="ECO:0000256" key="1">
    <source>
        <dbReference type="ARBA" id="ARBA00007583"/>
    </source>
</evidence>
<dbReference type="InterPro" id="IPR031358">
    <property type="entry name" value="Stealth_CR1"/>
</dbReference>
<dbReference type="FunCoup" id="T1HD36">
    <property type="interactions" value="824"/>
</dbReference>
<dbReference type="EnsemblMetazoa" id="RPRC001951-RA">
    <property type="protein sequence ID" value="RPRC001951-PA"/>
    <property type="gene ID" value="RPRC001951"/>
</dbReference>
<feature type="domain" description="Stealth protein CR3 conserved region 3" evidence="9">
    <location>
        <begin position="469"/>
        <end position="516"/>
    </location>
</feature>
<keyword evidence="2" id="KW-0808">Transferase</keyword>
<dbReference type="InterPro" id="IPR000800">
    <property type="entry name" value="Notch_dom"/>
</dbReference>
<dbReference type="GO" id="GO:0016256">
    <property type="term" value="P:N-glycan processing to lysosome"/>
    <property type="evidence" value="ECO:0007669"/>
    <property type="project" value="TreeGrafter"/>
</dbReference>
<dbReference type="GO" id="GO:0005794">
    <property type="term" value="C:Golgi apparatus"/>
    <property type="evidence" value="ECO:0007669"/>
    <property type="project" value="TreeGrafter"/>
</dbReference>
<comment type="similarity">
    <text evidence="1">Belongs to the stealth family.</text>
</comment>
<dbReference type="PANTHER" id="PTHR24045">
    <property type="match status" value="1"/>
</dbReference>
<dbReference type="eggNOG" id="ENOG502QQMR">
    <property type="taxonomic scope" value="Eukaryota"/>
</dbReference>
<evidence type="ECO:0000259" key="9">
    <source>
        <dbReference type="Pfam" id="PF17102"/>
    </source>
</evidence>
<dbReference type="Pfam" id="PF17101">
    <property type="entry name" value="Stealth_CR1"/>
    <property type="match status" value="1"/>
</dbReference>
<feature type="domain" description="LNR" evidence="6">
    <location>
        <begin position="331"/>
        <end position="362"/>
    </location>
</feature>
<sequence>MRYCLDGPIDAVITWVNGSDPLLQNKLRDFKRKLRIEFAEKCPFILCFPSHITATRDLKSGKVKSLATVTGKFVNSTDSKTWMIMYWENPTAASTISNIIVNDTEVSMSQSYWTIDHSAPNLFTQNDTVYVVPVGEITLTLDRITKWFGKNVNHIWFYGNAAVVQFFSGRETRNILQNANSRIMKVSEGIKLNITKVFLMLELPEILYSSDLATSRYDDKEELRYCLRSLEQHAPWIRYIYIVTNGQIPYWLNLENKRIRLVTHEDIFIYKSHLPTFSSPSIETHVHRIPGLSEKFLYLNDDLLIGQDIWPEDFISPVTGQKIYLSWPVPDCSGTCPWVWVGDGACDAPCNNTDCSFDGGDCLPHSQNLYYGPINQTTHESVPIENFHKLSTNQSENRRKFSKFKLKTRGRTLNREKQIKGIPSYLEHYGYHPEMEELRQTLDTYAESLLYVNKLFNRHYKYMLRKVPAHMPHLIDRNTMENLQNKFQEEFVKTSSHRFRSADDMQMSFTYYYYLISESLTVSKSEIFDRFDTDQSGTWSDREIRTILAHLYSLPLTKGSVLHLENNLIKCANEEDKLIQQPQYERYLDSQLPLITKDLVMRCDKIMEPLLERFGTKPKYKYTILKSAEVEAATGFHMIDSNITTLLNTLDTIRGNSKKFICINDNLDPNLLEDNELAKAVLLDFYHSLYPHPSEFELDLEFRNRFLYYDDLLAWQLQRKLILNFLTILMVLILLMISLFCFKPELGLLNKALRKYILLRH</sequence>
<dbReference type="Pfam" id="PF11380">
    <property type="entry name" value="Stealth_CR2"/>
    <property type="match status" value="1"/>
</dbReference>
<evidence type="ECO:0000259" key="10">
    <source>
        <dbReference type="Pfam" id="PF17103"/>
    </source>
</evidence>
<evidence type="ECO:0000313" key="11">
    <source>
        <dbReference type="EnsemblMetazoa" id="RPRC001951-PA"/>
    </source>
</evidence>
<evidence type="ECO:0000256" key="5">
    <source>
        <dbReference type="ARBA" id="ARBA00023180"/>
    </source>
</evidence>
<dbReference type="GO" id="GO:0046835">
    <property type="term" value="P:carbohydrate phosphorylation"/>
    <property type="evidence" value="ECO:0007669"/>
    <property type="project" value="TreeGrafter"/>
</dbReference>
<accession>T1HD36</accession>
<evidence type="ECO:0000256" key="3">
    <source>
        <dbReference type="ARBA" id="ARBA00022737"/>
    </source>
</evidence>
<dbReference type="VEuPathDB" id="VectorBase:RPRC001951"/>
<organism evidence="11 12">
    <name type="scientific">Rhodnius prolixus</name>
    <name type="common">Triatomid bug</name>
    <dbReference type="NCBI Taxonomy" id="13249"/>
    <lineage>
        <taxon>Eukaryota</taxon>
        <taxon>Metazoa</taxon>
        <taxon>Ecdysozoa</taxon>
        <taxon>Arthropoda</taxon>
        <taxon>Hexapoda</taxon>
        <taxon>Insecta</taxon>
        <taxon>Pterygota</taxon>
        <taxon>Neoptera</taxon>
        <taxon>Paraneoptera</taxon>
        <taxon>Hemiptera</taxon>
        <taxon>Heteroptera</taxon>
        <taxon>Panheteroptera</taxon>
        <taxon>Cimicomorpha</taxon>
        <taxon>Reduviidae</taxon>
        <taxon>Triatominae</taxon>
        <taxon>Rhodnius</taxon>
    </lineage>
</organism>
<keyword evidence="12" id="KW-1185">Reference proteome</keyword>
<evidence type="ECO:0000259" key="6">
    <source>
        <dbReference type="Pfam" id="PF00066"/>
    </source>
</evidence>
<evidence type="ECO:0000313" key="12">
    <source>
        <dbReference type="Proteomes" id="UP000015103"/>
    </source>
</evidence>
<dbReference type="Proteomes" id="UP000015103">
    <property type="component" value="Unassembled WGS sequence"/>
</dbReference>
<evidence type="ECO:0000256" key="2">
    <source>
        <dbReference type="ARBA" id="ARBA00022679"/>
    </source>
</evidence>
<keyword evidence="5" id="KW-0325">Glycoprotein</keyword>
<protein>
    <recommendedName>
        <fullName evidence="13">N-acetylglucosamine-1-phosphotransferase subunits alpha/beta</fullName>
    </recommendedName>
</protein>
<dbReference type="OMA" id="SHSNFMM"/>
<evidence type="ECO:0000259" key="7">
    <source>
        <dbReference type="Pfam" id="PF11380"/>
    </source>
</evidence>
<dbReference type="InterPro" id="IPR031357">
    <property type="entry name" value="Stealth_CR3"/>
</dbReference>
<dbReference type="InterPro" id="IPR047141">
    <property type="entry name" value="Stealth"/>
</dbReference>
<evidence type="ECO:0000259" key="8">
    <source>
        <dbReference type="Pfam" id="PF17101"/>
    </source>
</evidence>
<dbReference type="Pfam" id="PF17103">
    <property type="entry name" value="Stealth_CR4"/>
    <property type="match status" value="1"/>
</dbReference>
<feature type="domain" description="Stealth protein CR4 conserved region 4" evidence="10">
    <location>
        <begin position="651"/>
        <end position="708"/>
    </location>
</feature>
<dbReference type="Pfam" id="PF00066">
    <property type="entry name" value="Notch"/>
    <property type="match status" value="1"/>
</dbReference>
<feature type="domain" description="Stealth protein CR1 conserved region 1" evidence="8">
    <location>
        <begin position="8"/>
        <end position="34"/>
    </location>
</feature>
<proteinExistence type="inferred from homology"/>
<reference evidence="11" key="1">
    <citation type="submission" date="2015-05" db="UniProtKB">
        <authorList>
            <consortium name="EnsemblMetazoa"/>
        </authorList>
    </citation>
    <scope>IDENTIFICATION</scope>
</reference>
<keyword evidence="4" id="KW-1015">Disulfide bond</keyword>
<dbReference type="InterPro" id="IPR021520">
    <property type="entry name" value="Stealth_CR2"/>
</dbReference>
<dbReference type="InterPro" id="IPR031356">
    <property type="entry name" value="Stealth_CR4"/>
</dbReference>
<feature type="domain" description="Stealth protein CR2 conserved region 2" evidence="7">
    <location>
        <begin position="216"/>
        <end position="322"/>
    </location>
</feature>
<evidence type="ECO:0008006" key="13">
    <source>
        <dbReference type="Google" id="ProtNLM"/>
    </source>
</evidence>
<dbReference type="HOGENOM" id="CLU_021127_0_0_1"/>
<dbReference type="STRING" id="13249.T1HD36"/>